<reference evidence="2 3" key="1">
    <citation type="journal article" date="2011" name="EMBO J.">
        <title>Structural diversity of bacterial flagellar motors.</title>
        <authorList>
            <person name="Chen S."/>
            <person name="Beeby M."/>
            <person name="Murphy G.E."/>
            <person name="Leadbetter J.R."/>
            <person name="Hendrixson D.R."/>
            <person name="Briegel A."/>
            <person name="Li Z."/>
            <person name="Shi J."/>
            <person name="Tocheva E.I."/>
            <person name="Muller A."/>
            <person name="Dobro M.J."/>
            <person name="Jensen G.J."/>
        </authorList>
    </citation>
    <scope>NUCLEOTIDE SEQUENCE [LARGE SCALE GENOMIC DNA]</scope>
    <source>
        <strain evidence="2 3">DSM 6540</strain>
    </source>
</reference>
<protein>
    <submittedName>
        <fullName evidence="2">Uncharacterized protein</fullName>
    </submittedName>
</protein>
<dbReference type="OrthoDB" id="2426620at2"/>
<dbReference type="InterPro" id="IPR053842">
    <property type="entry name" value="NikA-like"/>
</dbReference>
<feature type="region of interest" description="Disordered" evidence="1">
    <location>
        <begin position="83"/>
        <end position="110"/>
    </location>
</feature>
<proteinExistence type="predicted"/>
<gene>
    <name evidence="2" type="ORF">ALO_12481</name>
</gene>
<dbReference type="AlphaFoldDB" id="F7NK83"/>
<accession>F7NK83</accession>
<evidence type="ECO:0000256" key="1">
    <source>
        <dbReference type="SAM" id="MobiDB-lite"/>
    </source>
</evidence>
<evidence type="ECO:0000313" key="3">
    <source>
        <dbReference type="Proteomes" id="UP000003240"/>
    </source>
</evidence>
<name>F7NK83_9FIRM</name>
<keyword evidence="3" id="KW-1185">Reference proteome</keyword>
<dbReference type="STRING" id="1009370.ALO_12481"/>
<sequence length="145" mass="16118">MSNCPFCGRPTIGRARICESTECAKRQQDSWFDGQISVPDGFLTAADFAKERGISRQMVTRNCTNGKYPGAFQDPQSGRWYIPDDAASSGKVGRPPVLDRRKARQPIKATDAEWKGIVEKAAVTGLPVNEYMIRKALDKPINKKK</sequence>
<dbReference type="Pfam" id="PF21983">
    <property type="entry name" value="NikA-like"/>
    <property type="match status" value="1"/>
</dbReference>
<comment type="caution">
    <text evidence="2">The sequence shown here is derived from an EMBL/GenBank/DDBJ whole genome shotgun (WGS) entry which is preliminary data.</text>
</comment>
<organism evidence="2 3">
    <name type="scientific">Acetonema longum DSM 6540</name>
    <dbReference type="NCBI Taxonomy" id="1009370"/>
    <lineage>
        <taxon>Bacteria</taxon>
        <taxon>Bacillati</taxon>
        <taxon>Bacillota</taxon>
        <taxon>Negativicutes</taxon>
        <taxon>Acetonemataceae</taxon>
        <taxon>Acetonema</taxon>
    </lineage>
</organism>
<dbReference type="RefSeq" id="WP_004096120.1">
    <property type="nucleotide sequence ID" value="NZ_AFGF01000107.1"/>
</dbReference>
<dbReference type="Proteomes" id="UP000003240">
    <property type="component" value="Unassembled WGS sequence"/>
</dbReference>
<dbReference type="EMBL" id="AFGF01000107">
    <property type="protein sequence ID" value="EGO63524.1"/>
    <property type="molecule type" value="Genomic_DNA"/>
</dbReference>
<evidence type="ECO:0000313" key="2">
    <source>
        <dbReference type="EMBL" id="EGO63524.1"/>
    </source>
</evidence>